<dbReference type="PANTHER" id="PTHR36842">
    <property type="entry name" value="PROTEIN TOLB HOMOLOG"/>
    <property type="match status" value="1"/>
</dbReference>
<keyword evidence="1" id="KW-0732">Signal</keyword>
<feature type="chain" id="PRO_5031149329" evidence="1">
    <location>
        <begin position="28"/>
        <end position="314"/>
    </location>
</feature>
<protein>
    <submittedName>
        <fullName evidence="3">PD40 domain-containing protein</fullName>
    </submittedName>
</protein>
<reference evidence="3 4" key="1">
    <citation type="submission" date="2020-07" db="EMBL/GenBank/DDBJ databases">
        <title>Thermoactinomyces phylogeny.</title>
        <authorList>
            <person name="Dunlap C."/>
        </authorList>
    </citation>
    <scope>NUCLEOTIDE SEQUENCE [LARGE SCALE GENOMIC DNA]</scope>
    <source>
        <strain evidence="3 4">AMNI-1</strain>
    </source>
</reference>
<name>A0A7W1XSR2_9BACL</name>
<dbReference type="Pfam" id="PF16472">
    <property type="entry name" value="DUF5050"/>
    <property type="match status" value="1"/>
</dbReference>
<evidence type="ECO:0000313" key="4">
    <source>
        <dbReference type="Proteomes" id="UP000538292"/>
    </source>
</evidence>
<dbReference type="PANTHER" id="PTHR36842:SF1">
    <property type="entry name" value="PROTEIN TOLB"/>
    <property type="match status" value="1"/>
</dbReference>
<dbReference type="InterPro" id="IPR011042">
    <property type="entry name" value="6-blade_b-propeller_TolB-like"/>
</dbReference>
<keyword evidence="4" id="KW-1185">Reference proteome</keyword>
<evidence type="ECO:0000259" key="2">
    <source>
        <dbReference type="Pfam" id="PF16472"/>
    </source>
</evidence>
<evidence type="ECO:0000313" key="3">
    <source>
        <dbReference type="EMBL" id="MBA4602506.1"/>
    </source>
</evidence>
<feature type="domain" description="Prolow-density lipoprotein receptor-related protein 1-like beta-propeller" evidence="2">
    <location>
        <begin position="32"/>
        <end position="281"/>
    </location>
</feature>
<gene>
    <name evidence="3" type="ORF">H2C83_09305</name>
</gene>
<organism evidence="3 4">
    <name type="scientific">Thermoactinomyces mirandus</name>
    <dbReference type="NCBI Taxonomy" id="2756294"/>
    <lineage>
        <taxon>Bacteria</taxon>
        <taxon>Bacillati</taxon>
        <taxon>Bacillota</taxon>
        <taxon>Bacilli</taxon>
        <taxon>Bacillales</taxon>
        <taxon>Thermoactinomycetaceae</taxon>
        <taxon>Thermoactinomyces</taxon>
    </lineage>
</organism>
<comment type="caution">
    <text evidence="3">The sequence shown here is derived from an EMBL/GenBank/DDBJ whole genome shotgun (WGS) entry which is preliminary data.</text>
</comment>
<dbReference type="InterPro" id="IPR032485">
    <property type="entry name" value="LRP1-like_beta_prop"/>
</dbReference>
<proteinExistence type="predicted"/>
<dbReference type="GO" id="GO:0004252">
    <property type="term" value="F:serine-type endopeptidase activity"/>
    <property type="evidence" value="ECO:0007669"/>
    <property type="project" value="InterPro"/>
</dbReference>
<sequence>MKKVSRKVTGVVGALILATSLSLPVYAKDEAKSILFSGGLDKPGIYVFDPDTLKTKQITSGSSVDLSPDGDLITYINNDSVYMANSNGSEPVRLTNGKFPEFDSSPRWSPDGKKIVFARSDGNIYTVDAANRKVTRLTNAEDGVYHSSPDWSPDGEKIVFHSSDKNGYADLYMMNSDGSNITQITGKNEKNSSEYAPHFSSDGKYLLFEKSKEGETDIYVMNLATKQAQNITKNFDQPVSGSIWSEDGNKVLYTVNEEKGKEEESSRFYIMNKDGSNKTLLKLQVDFATPSEWQSLNPEKEDNFLNKVKNFLFE</sequence>
<dbReference type="Proteomes" id="UP000538292">
    <property type="component" value="Unassembled WGS sequence"/>
</dbReference>
<dbReference type="AlphaFoldDB" id="A0A7W1XSR2"/>
<dbReference type="Gene3D" id="2.120.10.30">
    <property type="entry name" value="TolB, C-terminal domain"/>
    <property type="match status" value="2"/>
</dbReference>
<accession>A0A7W1XSR2</accession>
<dbReference type="RefSeq" id="WP_181740089.1">
    <property type="nucleotide sequence ID" value="NZ_JACEOL010000030.1"/>
</dbReference>
<dbReference type="EMBL" id="JACEOL010000030">
    <property type="protein sequence ID" value="MBA4602506.1"/>
    <property type="molecule type" value="Genomic_DNA"/>
</dbReference>
<feature type="signal peptide" evidence="1">
    <location>
        <begin position="1"/>
        <end position="27"/>
    </location>
</feature>
<dbReference type="SUPFAM" id="SSF69304">
    <property type="entry name" value="Tricorn protease N-terminal domain"/>
    <property type="match status" value="1"/>
</dbReference>
<evidence type="ECO:0000256" key="1">
    <source>
        <dbReference type="SAM" id="SignalP"/>
    </source>
</evidence>